<dbReference type="Proteomes" id="UP000002421">
    <property type="component" value="Segment"/>
</dbReference>
<name>B3FK20_BP201</name>
<organismHost>
    <name type="scientific">Pseudomonas chlororaphis</name>
    <dbReference type="NCBI Taxonomy" id="587753"/>
</organismHost>
<evidence type="ECO:0000313" key="2">
    <source>
        <dbReference type="Proteomes" id="UP000002421"/>
    </source>
</evidence>
<gene>
    <name evidence="1" type="ORF">201phi2-1p045</name>
</gene>
<dbReference type="RefSeq" id="YP_001956770.1">
    <property type="nucleotide sequence ID" value="NC_010821.1"/>
</dbReference>
<evidence type="ECO:0000313" key="1">
    <source>
        <dbReference type="EMBL" id="ABY62878.1"/>
    </source>
</evidence>
<accession>B3FK20</accession>
<reference evidence="1 2" key="1">
    <citation type="journal article" date="2008" name="Virology">
        <title>Characterization of Pseudomonas chlororaphis myovirus 201varphi2-1 via genomic sequencing, mass spectrometry, and electron microscopy.</title>
        <authorList>
            <person name="Thomas J.A."/>
            <person name="Rolando M.R."/>
            <person name="Carroll C.A."/>
            <person name="Shen P.S."/>
            <person name="Belnap D.M."/>
            <person name="Weintraub S.T."/>
            <person name="Serwer P."/>
            <person name="Hardies S.C."/>
        </authorList>
    </citation>
    <scope>NUCLEOTIDE SEQUENCE</scope>
</reference>
<dbReference type="EMBL" id="EU197055">
    <property type="protein sequence ID" value="ABY62878.1"/>
    <property type="molecule type" value="Genomic_DNA"/>
</dbReference>
<sequence>MLNSSLLMSPAMTSEFLLIREVEARLYSLRSTKHGIDFNIHLETERGFQVYRSGIRRVNVLVTDNGKFAIDYLVDGVFHPNDGSYATQTHQFGEAHLLAEEIVEFFHELHRSKNPGVQNVR</sequence>
<keyword evidence="2" id="KW-1185">Reference proteome</keyword>
<dbReference type="KEGG" id="vg:6372565"/>
<organism evidence="1 2">
    <name type="scientific">Pseudomonas phage 201phi2-1</name>
    <name type="common">Pseudomonas chlororaphis phage 201phi2-1</name>
    <dbReference type="NCBI Taxonomy" id="198110"/>
    <lineage>
        <taxon>Viruses</taxon>
        <taxon>Duplodnaviria</taxon>
        <taxon>Heunggongvirae</taxon>
        <taxon>Uroviricota</taxon>
        <taxon>Caudoviricetes</taxon>
        <taxon>Chimalliviridae</taxon>
        <taxon>Serwervirus</taxon>
        <taxon>Serwervirus 201phi21</taxon>
    </lineage>
</organism>
<proteinExistence type="predicted"/>
<protein>
    <submittedName>
        <fullName evidence="1">Uncharacterized protein</fullName>
    </submittedName>
</protein>